<keyword evidence="1" id="KW-0812">Transmembrane</keyword>
<reference evidence="2" key="1">
    <citation type="submission" date="2013-12" db="EMBL/GenBank/DDBJ databases">
        <authorList>
            <person name="Linke B."/>
        </authorList>
    </citation>
    <scope>NUCLEOTIDE SEQUENCE [LARGE SCALE GENOMIC DNA]</scope>
    <source>
        <strain evidence="2">CRIB-18</strain>
    </source>
</reference>
<organism evidence="2 3">
    <name type="scientific">Candidatus Criblamydia sequanensis CRIB-18</name>
    <dbReference type="NCBI Taxonomy" id="1437425"/>
    <lineage>
        <taxon>Bacteria</taxon>
        <taxon>Pseudomonadati</taxon>
        <taxon>Chlamydiota</taxon>
        <taxon>Chlamydiia</taxon>
        <taxon>Parachlamydiales</taxon>
        <taxon>Candidatus Criblamydiaceae</taxon>
        <taxon>Candidatus Criblamydia</taxon>
    </lineage>
</organism>
<dbReference type="RefSeq" id="WP_154017660.1">
    <property type="nucleotide sequence ID" value="NZ_CCEJ010000007.1"/>
</dbReference>
<evidence type="ECO:0000256" key="1">
    <source>
        <dbReference type="SAM" id="Phobius"/>
    </source>
</evidence>
<feature type="transmembrane region" description="Helical" evidence="1">
    <location>
        <begin position="58"/>
        <end position="78"/>
    </location>
</feature>
<feature type="transmembrane region" description="Helical" evidence="1">
    <location>
        <begin position="98"/>
        <end position="117"/>
    </location>
</feature>
<sequence>MNVEGTAYSLNQPGFLDARINATGAPSSNNTQDLMPNMSGRAVREEIPNRKTCNLVKITVIGIFCVASFGCGAGAYLFFDSTRKLMVISGDPEAQSELGLGVVLLALSSYAIFKVIVSNFNI</sequence>
<dbReference type="STRING" id="1437425.CSEC_1474"/>
<keyword evidence="3" id="KW-1185">Reference proteome</keyword>
<protein>
    <submittedName>
        <fullName evidence="2">Membrane protein</fullName>
    </submittedName>
</protein>
<comment type="caution">
    <text evidence="2">The sequence shown here is derived from an EMBL/GenBank/DDBJ whole genome shotgun (WGS) entry which is preliminary data.</text>
</comment>
<reference evidence="2" key="2">
    <citation type="submission" date="2014-09" db="EMBL/GenBank/DDBJ databases">
        <title>Criblamydia sequanensis harbors a mega-plasmid encoding arsenite resistance.</title>
        <authorList>
            <person name="Bertelli C."/>
            <person name="Goesmann A."/>
            <person name="Greub G."/>
        </authorList>
    </citation>
    <scope>NUCLEOTIDE SEQUENCE [LARGE SCALE GENOMIC DNA]</scope>
    <source>
        <strain evidence="2">CRIB-18</strain>
    </source>
</reference>
<proteinExistence type="predicted"/>
<dbReference type="AlphaFoldDB" id="A0A090D2F4"/>
<dbReference type="Proteomes" id="UP000031552">
    <property type="component" value="Unassembled WGS sequence"/>
</dbReference>
<name>A0A090D2F4_9BACT</name>
<accession>A0A090D2F4</accession>
<evidence type="ECO:0000313" key="2">
    <source>
        <dbReference type="EMBL" id="CDR34288.1"/>
    </source>
</evidence>
<evidence type="ECO:0000313" key="3">
    <source>
        <dbReference type="Proteomes" id="UP000031552"/>
    </source>
</evidence>
<dbReference type="EMBL" id="CCEJ010000007">
    <property type="protein sequence ID" value="CDR34288.1"/>
    <property type="molecule type" value="Genomic_DNA"/>
</dbReference>
<gene>
    <name evidence="2" type="ORF">CSEC_1474</name>
</gene>
<keyword evidence="1" id="KW-1133">Transmembrane helix</keyword>
<keyword evidence="1" id="KW-0472">Membrane</keyword>